<dbReference type="RefSeq" id="WP_310798134.1">
    <property type="nucleotide sequence ID" value="NZ_CP123872.1"/>
</dbReference>
<dbReference type="EMBL" id="CP123872">
    <property type="protein sequence ID" value="WND02298.1"/>
    <property type="molecule type" value="Genomic_DNA"/>
</dbReference>
<dbReference type="KEGG" id="tmk:QGN29_12140"/>
<name>A0AA52EFS5_9PROT</name>
<organism evidence="1 2">
    <name type="scientific">Temperatibacter marinus</name>
    <dbReference type="NCBI Taxonomy" id="1456591"/>
    <lineage>
        <taxon>Bacteria</taxon>
        <taxon>Pseudomonadati</taxon>
        <taxon>Pseudomonadota</taxon>
        <taxon>Alphaproteobacteria</taxon>
        <taxon>Kordiimonadales</taxon>
        <taxon>Temperatibacteraceae</taxon>
        <taxon>Temperatibacter</taxon>
    </lineage>
</organism>
<evidence type="ECO:0000313" key="1">
    <source>
        <dbReference type="EMBL" id="WND02298.1"/>
    </source>
</evidence>
<accession>A0AA52EFS5</accession>
<protein>
    <submittedName>
        <fullName evidence="1">Uncharacterized protein</fullName>
    </submittedName>
</protein>
<proteinExistence type="predicted"/>
<evidence type="ECO:0000313" key="2">
    <source>
        <dbReference type="Proteomes" id="UP001268683"/>
    </source>
</evidence>
<reference evidence="1" key="1">
    <citation type="submission" date="2023-04" db="EMBL/GenBank/DDBJ databases">
        <title>Complete genome sequence of Temperatibacter marinus.</title>
        <authorList>
            <person name="Rong J.-C."/>
            <person name="Yi M.-L."/>
            <person name="Zhao Q."/>
        </authorList>
    </citation>
    <scope>NUCLEOTIDE SEQUENCE</scope>
    <source>
        <strain evidence="1">NBRC 110045</strain>
    </source>
</reference>
<dbReference type="AlphaFoldDB" id="A0AA52EFS5"/>
<dbReference type="Proteomes" id="UP001268683">
    <property type="component" value="Chromosome"/>
</dbReference>
<sequence>MVWEQIFGSLIAIGLLSWLARALYKPKSITSEALLAHIDIHPELNQKEYDFFIDENGHYALLFNKESEALIILKMLGDHFAMHSLDQVKESQVIIEGQVITLMTESYTFPTMKAPFSDHDIGKIRSLLINRLDHPHVLSADGSIHSEES</sequence>
<keyword evidence="2" id="KW-1185">Reference proteome</keyword>
<gene>
    <name evidence="1" type="ORF">QGN29_12140</name>
</gene>